<comment type="caution">
    <text evidence="3">The sequence shown here is derived from an EMBL/GenBank/DDBJ whole genome shotgun (WGS) entry which is preliminary data.</text>
</comment>
<accession>A0A930YMT4</accession>
<dbReference type="EMBL" id="JADKPN010000020">
    <property type="protein sequence ID" value="MBF4765960.1"/>
    <property type="molecule type" value="Genomic_DNA"/>
</dbReference>
<proteinExistence type="inferred from homology"/>
<name>A0A930YMT4_9ACTN</name>
<gene>
    <name evidence="3" type="ORF">ISU07_22725</name>
</gene>
<dbReference type="InterPro" id="IPR011008">
    <property type="entry name" value="Dimeric_a/b-barrel"/>
</dbReference>
<keyword evidence="4" id="KW-1185">Reference proteome</keyword>
<feature type="domain" description="YCII-related" evidence="2">
    <location>
        <begin position="17"/>
        <end position="88"/>
    </location>
</feature>
<reference evidence="3" key="1">
    <citation type="submission" date="2020-11" db="EMBL/GenBank/DDBJ databases">
        <title>Nocardioides sp. nov., isolated from Soil of Cynanchum wilfordii Hemsley rhizosphere.</title>
        <authorList>
            <person name="Lee J.-S."/>
            <person name="Suh M.K."/>
            <person name="Kim J.-S."/>
        </authorList>
    </citation>
    <scope>NUCLEOTIDE SEQUENCE</scope>
    <source>
        <strain evidence="3">KCTC 19275</strain>
    </source>
</reference>
<dbReference type="Proteomes" id="UP000640489">
    <property type="component" value="Unassembled WGS sequence"/>
</dbReference>
<dbReference type="AlphaFoldDB" id="A0A930YMT4"/>
<dbReference type="SUPFAM" id="SSF54909">
    <property type="entry name" value="Dimeric alpha+beta barrel"/>
    <property type="match status" value="1"/>
</dbReference>
<organism evidence="3 4">
    <name type="scientific">Nocardioides islandensis</name>
    <dbReference type="NCBI Taxonomy" id="433663"/>
    <lineage>
        <taxon>Bacteria</taxon>
        <taxon>Bacillati</taxon>
        <taxon>Actinomycetota</taxon>
        <taxon>Actinomycetes</taxon>
        <taxon>Propionibacteriales</taxon>
        <taxon>Nocardioidaceae</taxon>
        <taxon>Nocardioides</taxon>
    </lineage>
</organism>
<evidence type="ECO:0000259" key="2">
    <source>
        <dbReference type="Pfam" id="PF03795"/>
    </source>
</evidence>
<protein>
    <recommendedName>
        <fullName evidence="2">YCII-related domain-containing protein</fullName>
    </recommendedName>
</protein>
<sequence>MRFDELTVSLLVTGSRPNDARLQDAHLAHLASLHEQGVLLAAGPLSDPAGELRGLSLLNVPPDEALRLKEADEAVRAGVFSVRVMPWRIPSGALSFSPTFFPRSIRDVTGE</sequence>
<evidence type="ECO:0000313" key="3">
    <source>
        <dbReference type="EMBL" id="MBF4765960.1"/>
    </source>
</evidence>
<evidence type="ECO:0000313" key="4">
    <source>
        <dbReference type="Proteomes" id="UP000640489"/>
    </source>
</evidence>
<comment type="similarity">
    <text evidence="1">Belongs to the YciI family.</text>
</comment>
<dbReference type="Gene3D" id="3.30.70.1060">
    <property type="entry name" value="Dimeric alpha+beta barrel"/>
    <property type="match status" value="1"/>
</dbReference>
<dbReference type="InterPro" id="IPR005545">
    <property type="entry name" value="YCII"/>
</dbReference>
<evidence type="ECO:0000256" key="1">
    <source>
        <dbReference type="ARBA" id="ARBA00007689"/>
    </source>
</evidence>
<dbReference type="Pfam" id="PF03795">
    <property type="entry name" value="YCII"/>
    <property type="match status" value="1"/>
</dbReference>